<dbReference type="AlphaFoldDB" id="A0A4Q8CYR7"/>
<keyword evidence="6 7" id="KW-0472">Membrane</keyword>
<feature type="transmembrane region" description="Helical" evidence="7">
    <location>
        <begin position="54"/>
        <end position="71"/>
    </location>
</feature>
<sequence length="368" mass="40196">MNIAEIIVPQQEVAWLPWAVQYFFLVGIAATAAIVVGIGEFIRGGRWQRLQAPALIVAVSTGVIAPIALLADLHQPGRFYHFYTDITPWSWMSLGALILPVFLVGLLGYWVLWQRAVFKDEGAPRWLSLWAAGRWSGRSLMPWLAGVMLIGSLGILIYTGSEVMIVKARALWHTEWMIVNLALTAFMASLAAIVFTQARIVSAAPGDQRFTLRLLVLALIGTGLGAVGWAVSGWVNGSVSFQEFLRLVEQFAYWRIVLALSVAVGGGLLLAALWMLRTPRGVARSWWLAPVALLAAWSFRWAVLMDVQTVPKYGAGLYPYQLPLGSDGLLGILGVFGLWVAVLMVLPGIIANRGAVHPTRTMSEVAHG</sequence>
<evidence type="ECO:0000256" key="5">
    <source>
        <dbReference type="ARBA" id="ARBA00022989"/>
    </source>
</evidence>
<dbReference type="EMBL" id="SHLI01000001">
    <property type="protein sequence ID" value="RZU98146.1"/>
    <property type="molecule type" value="Genomic_DNA"/>
</dbReference>
<proteinExistence type="inferred from homology"/>
<feature type="transmembrane region" description="Helical" evidence="7">
    <location>
        <begin position="286"/>
        <end position="303"/>
    </location>
</feature>
<protein>
    <submittedName>
        <fullName evidence="8">Tetrathionate reductase subunit C</fullName>
    </submittedName>
</protein>
<comment type="similarity">
    <text evidence="2">Belongs to the NrfD family.</text>
</comment>
<dbReference type="InterPro" id="IPR005614">
    <property type="entry name" value="NrfD-like"/>
</dbReference>
<comment type="caution">
    <text evidence="8">The sequence shown here is derived from an EMBL/GenBank/DDBJ whole genome shotgun (WGS) entry which is preliminary data.</text>
</comment>
<dbReference type="Gene3D" id="1.20.1630.10">
    <property type="entry name" value="Formate dehydrogenase/DMSO reductase domain"/>
    <property type="match status" value="1"/>
</dbReference>
<feature type="transmembrane region" description="Helical" evidence="7">
    <location>
        <begin position="252"/>
        <end position="274"/>
    </location>
</feature>
<feature type="transmembrane region" description="Helical" evidence="7">
    <location>
        <begin position="178"/>
        <end position="198"/>
    </location>
</feature>
<dbReference type="GO" id="GO:0005886">
    <property type="term" value="C:plasma membrane"/>
    <property type="evidence" value="ECO:0007669"/>
    <property type="project" value="UniProtKB-SubCell"/>
</dbReference>
<reference evidence="8 9" key="1">
    <citation type="submission" date="2019-02" db="EMBL/GenBank/DDBJ databases">
        <title>Genomic Encyclopedia of Type Strains, Phase IV (KMG-IV): sequencing the most valuable type-strain genomes for metagenomic binning, comparative biology and taxonomic classification.</title>
        <authorList>
            <person name="Goeker M."/>
        </authorList>
    </citation>
    <scope>NUCLEOTIDE SEQUENCE [LARGE SCALE GENOMIC DNA]</scope>
    <source>
        <strain evidence="8 9">DSM 21056</strain>
    </source>
</reference>
<feature type="transmembrane region" description="Helical" evidence="7">
    <location>
        <begin position="140"/>
        <end position="158"/>
    </location>
</feature>
<keyword evidence="5 7" id="KW-1133">Transmembrane helix</keyword>
<dbReference type="PANTHER" id="PTHR34856">
    <property type="entry name" value="PROTEIN NRFD"/>
    <property type="match status" value="1"/>
</dbReference>
<feature type="transmembrane region" description="Helical" evidence="7">
    <location>
        <begin position="210"/>
        <end position="232"/>
    </location>
</feature>
<evidence type="ECO:0000256" key="2">
    <source>
        <dbReference type="ARBA" id="ARBA00008929"/>
    </source>
</evidence>
<evidence type="ECO:0000256" key="3">
    <source>
        <dbReference type="ARBA" id="ARBA00022475"/>
    </source>
</evidence>
<dbReference type="InterPro" id="IPR052049">
    <property type="entry name" value="Electron_transfer_protein"/>
</dbReference>
<evidence type="ECO:0000313" key="8">
    <source>
        <dbReference type="EMBL" id="RZU98146.1"/>
    </source>
</evidence>
<name>A0A4Q8CYR7_9GAMM</name>
<keyword evidence="3" id="KW-1003">Cell membrane</keyword>
<keyword evidence="4 7" id="KW-0812">Transmembrane</keyword>
<comment type="subcellular location">
    <subcellularLocation>
        <location evidence="1">Cell membrane</location>
        <topology evidence="1">Multi-pass membrane protein</topology>
    </subcellularLocation>
</comment>
<dbReference type="Pfam" id="PF03916">
    <property type="entry name" value="NrfD"/>
    <property type="match status" value="1"/>
</dbReference>
<dbReference type="OrthoDB" id="9770779at2"/>
<dbReference type="PANTHER" id="PTHR34856:SF2">
    <property type="entry name" value="PROTEIN NRFD"/>
    <property type="match status" value="1"/>
</dbReference>
<keyword evidence="9" id="KW-1185">Reference proteome</keyword>
<evidence type="ECO:0000256" key="1">
    <source>
        <dbReference type="ARBA" id="ARBA00004651"/>
    </source>
</evidence>
<evidence type="ECO:0000256" key="6">
    <source>
        <dbReference type="ARBA" id="ARBA00023136"/>
    </source>
</evidence>
<feature type="transmembrane region" description="Helical" evidence="7">
    <location>
        <begin position="328"/>
        <end position="350"/>
    </location>
</feature>
<evidence type="ECO:0000313" key="9">
    <source>
        <dbReference type="Proteomes" id="UP000292298"/>
    </source>
</evidence>
<evidence type="ECO:0000256" key="4">
    <source>
        <dbReference type="ARBA" id="ARBA00022692"/>
    </source>
</evidence>
<dbReference type="RefSeq" id="WP_130502486.1">
    <property type="nucleotide sequence ID" value="NZ_SHLI01000001.1"/>
</dbReference>
<evidence type="ECO:0000256" key="7">
    <source>
        <dbReference type="SAM" id="Phobius"/>
    </source>
</evidence>
<feature type="transmembrane region" description="Helical" evidence="7">
    <location>
        <begin position="20"/>
        <end position="42"/>
    </location>
</feature>
<dbReference type="Proteomes" id="UP000292298">
    <property type="component" value="Unassembled WGS sequence"/>
</dbReference>
<accession>A0A4Q8CYR7</accession>
<feature type="transmembrane region" description="Helical" evidence="7">
    <location>
        <begin position="91"/>
        <end position="112"/>
    </location>
</feature>
<gene>
    <name evidence="8" type="ORF">EV698_0382</name>
</gene>
<organism evidence="8 9">
    <name type="scientific">Spiribacter vilamensis</name>
    <dbReference type="NCBI Taxonomy" id="531306"/>
    <lineage>
        <taxon>Bacteria</taxon>
        <taxon>Pseudomonadati</taxon>
        <taxon>Pseudomonadota</taxon>
        <taxon>Gammaproteobacteria</taxon>
        <taxon>Chromatiales</taxon>
        <taxon>Ectothiorhodospiraceae</taxon>
        <taxon>Spiribacter</taxon>
    </lineage>
</organism>